<dbReference type="Pfam" id="PF21787">
    <property type="entry name" value="TNP-like_RNaseH_N"/>
    <property type="match status" value="1"/>
</dbReference>
<dbReference type="AlphaFoldDB" id="A0A2S2NGT0"/>
<dbReference type="InterPro" id="IPR021896">
    <property type="entry name" value="THAP9-like_HTH"/>
</dbReference>
<proteinExistence type="predicted"/>
<dbReference type="InterPro" id="IPR048365">
    <property type="entry name" value="TNP-like_RNaseH_N"/>
</dbReference>
<protein>
    <submittedName>
        <fullName evidence="3">THAP domain-containing protein 9</fullName>
    </submittedName>
</protein>
<evidence type="ECO:0000259" key="2">
    <source>
        <dbReference type="Pfam" id="PF21787"/>
    </source>
</evidence>
<name>A0A2S2NGT0_SCHGA</name>
<organism evidence="3">
    <name type="scientific">Schizaphis graminum</name>
    <name type="common">Green bug aphid</name>
    <dbReference type="NCBI Taxonomy" id="13262"/>
    <lineage>
        <taxon>Eukaryota</taxon>
        <taxon>Metazoa</taxon>
        <taxon>Ecdysozoa</taxon>
        <taxon>Arthropoda</taxon>
        <taxon>Hexapoda</taxon>
        <taxon>Insecta</taxon>
        <taxon>Pterygota</taxon>
        <taxon>Neoptera</taxon>
        <taxon>Paraneoptera</taxon>
        <taxon>Hemiptera</taxon>
        <taxon>Sternorrhyncha</taxon>
        <taxon>Aphidomorpha</taxon>
        <taxon>Aphidoidea</taxon>
        <taxon>Aphididae</taxon>
        <taxon>Aphidini</taxon>
        <taxon>Schizaphis</taxon>
    </lineage>
</organism>
<evidence type="ECO:0000259" key="1">
    <source>
        <dbReference type="Pfam" id="PF12017"/>
    </source>
</evidence>
<feature type="domain" description="THAP9-like helix-turn-helix" evidence="1">
    <location>
        <begin position="7"/>
        <end position="84"/>
    </location>
</feature>
<gene>
    <name evidence="3" type="primary">THAP9_62</name>
    <name evidence="3" type="ORF">g.137460</name>
</gene>
<accession>A0A2S2NGT0</accession>
<reference evidence="3" key="1">
    <citation type="submission" date="2018-04" db="EMBL/GenBank/DDBJ databases">
        <title>Transcriptome of Schizaphis graminum biotype I.</title>
        <authorList>
            <person name="Scully E.D."/>
            <person name="Geib S.M."/>
            <person name="Palmer N.A."/>
            <person name="Koch K."/>
            <person name="Bradshaw J."/>
            <person name="Heng-Moss T."/>
            <person name="Sarath G."/>
        </authorList>
    </citation>
    <scope>NUCLEOTIDE SEQUENCE</scope>
</reference>
<sequence>MKLLLRELKRKCNLHEKVSSYIEDTFPTAMTEMFSRFKTRRQKSFSPALRAFALTLNFYSPKAYDFVRTEFGSSLPHRTTLRSWYHEVKIDEGFTTESFIALQTKYEEYKRSGKRLFCSLMLDEMHIKKQVEWDGKHFHGLSSIGKDLTTNDPKLMAETQV</sequence>
<evidence type="ECO:0000313" key="3">
    <source>
        <dbReference type="EMBL" id="MBY16318.1"/>
    </source>
</evidence>
<dbReference type="Pfam" id="PF12017">
    <property type="entry name" value="Tnp_P_element"/>
    <property type="match status" value="1"/>
</dbReference>
<feature type="domain" description="Transposable element P transposase-like RNase H" evidence="2">
    <location>
        <begin position="91"/>
        <end position="156"/>
    </location>
</feature>
<dbReference type="EMBL" id="GGMR01003699">
    <property type="protein sequence ID" value="MBY16318.1"/>
    <property type="molecule type" value="Transcribed_RNA"/>
</dbReference>